<dbReference type="PIRSF" id="PIRSF016578">
    <property type="entry name" value="HsaA"/>
    <property type="match status" value="1"/>
</dbReference>
<dbReference type="RefSeq" id="WP_189262565.1">
    <property type="nucleotide sequence ID" value="NZ_BMML01000004.1"/>
</dbReference>
<evidence type="ECO:0000259" key="5">
    <source>
        <dbReference type="Pfam" id="PF00441"/>
    </source>
</evidence>
<dbReference type="Gene3D" id="1.10.540.10">
    <property type="entry name" value="Acyl-CoA dehydrogenase/oxidase, N-terminal domain"/>
    <property type="match status" value="1"/>
</dbReference>
<name>A0A917XAG4_9ACTN</name>
<dbReference type="PANTHER" id="PTHR43884">
    <property type="entry name" value="ACYL-COA DEHYDROGENASE"/>
    <property type="match status" value="1"/>
</dbReference>
<reference evidence="7" key="1">
    <citation type="journal article" date="2014" name="Int. J. Syst. Evol. Microbiol.">
        <title>Complete genome sequence of Corynebacterium casei LMG S-19264T (=DSM 44701T), isolated from a smear-ripened cheese.</title>
        <authorList>
            <consortium name="US DOE Joint Genome Institute (JGI-PGF)"/>
            <person name="Walter F."/>
            <person name="Albersmeier A."/>
            <person name="Kalinowski J."/>
            <person name="Ruckert C."/>
        </authorList>
    </citation>
    <scope>NUCLEOTIDE SEQUENCE</scope>
    <source>
        <strain evidence="7">CGMCC 4.7110</strain>
    </source>
</reference>
<feature type="domain" description="Acyl-CoA dehydrogenase/oxidase C-terminal" evidence="5">
    <location>
        <begin position="242"/>
        <end position="362"/>
    </location>
</feature>
<dbReference type="EMBL" id="BMML01000004">
    <property type="protein sequence ID" value="GGN01383.1"/>
    <property type="molecule type" value="Genomic_DNA"/>
</dbReference>
<keyword evidence="3" id="KW-0285">Flavoprotein</keyword>
<feature type="domain" description="Acyl-CoA dehydrogenase/oxidase N-terminal" evidence="6">
    <location>
        <begin position="21"/>
        <end position="92"/>
    </location>
</feature>
<dbReference type="InterPro" id="IPR046373">
    <property type="entry name" value="Acyl-CoA_Oxase/DH_mid-dom_sf"/>
</dbReference>
<evidence type="ECO:0000256" key="2">
    <source>
        <dbReference type="ARBA" id="ARBA00009347"/>
    </source>
</evidence>
<dbReference type="GO" id="GO:0003995">
    <property type="term" value="F:acyl-CoA dehydrogenase activity"/>
    <property type="evidence" value="ECO:0007669"/>
    <property type="project" value="TreeGrafter"/>
</dbReference>
<protein>
    <submittedName>
        <fullName evidence="7">Acyl-CoA dehydrogenase</fullName>
    </submittedName>
</protein>
<keyword evidence="4" id="KW-0274">FAD</keyword>
<comment type="cofactor">
    <cofactor evidence="1">
        <name>FAD</name>
        <dbReference type="ChEBI" id="CHEBI:57692"/>
    </cofactor>
</comment>
<keyword evidence="8" id="KW-1185">Reference proteome</keyword>
<dbReference type="Pfam" id="PF02771">
    <property type="entry name" value="Acyl-CoA_dh_N"/>
    <property type="match status" value="1"/>
</dbReference>
<dbReference type="InterPro" id="IPR037069">
    <property type="entry name" value="AcylCoA_DH/ox_N_sf"/>
</dbReference>
<dbReference type="InterPro" id="IPR009100">
    <property type="entry name" value="AcylCoA_DH/oxidase_NM_dom_sf"/>
</dbReference>
<evidence type="ECO:0000256" key="1">
    <source>
        <dbReference type="ARBA" id="ARBA00001974"/>
    </source>
</evidence>
<accession>A0A917XAG4</accession>
<evidence type="ECO:0000256" key="4">
    <source>
        <dbReference type="ARBA" id="ARBA00022827"/>
    </source>
</evidence>
<proteinExistence type="inferred from homology"/>
<dbReference type="AlphaFoldDB" id="A0A917XAG4"/>
<dbReference type="SUPFAM" id="SSF56645">
    <property type="entry name" value="Acyl-CoA dehydrogenase NM domain-like"/>
    <property type="match status" value="1"/>
</dbReference>
<dbReference type="Gene3D" id="1.20.140.10">
    <property type="entry name" value="Butyryl-CoA Dehydrogenase, subunit A, domain 3"/>
    <property type="match status" value="1"/>
</dbReference>
<dbReference type="Proteomes" id="UP000653411">
    <property type="component" value="Unassembled WGS sequence"/>
</dbReference>
<gene>
    <name evidence="7" type="primary">acd</name>
    <name evidence="7" type="ORF">GCM10011578_023420</name>
</gene>
<comment type="similarity">
    <text evidence="2">Belongs to the acyl-CoA dehydrogenase family.</text>
</comment>
<dbReference type="Gene3D" id="2.40.110.10">
    <property type="entry name" value="Butyryl-CoA Dehydrogenase, subunit A, domain 2"/>
    <property type="match status" value="1"/>
</dbReference>
<dbReference type="PANTHER" id="PTHR43884:SF12">
    <property type="entry name" value="ISOVALERYL-COA DEHYDROGENASE, MITOCHONDRIAL-RELATED"/>
    <property type="match status" value="1"/>
</dbReference>
<sequence length="388" mass="40971">MTSAVAPATAVEALARVDALRDTLSAGAETADRTAGFPQQGIDALKESGLLSAAVPAAYGGAGLTAPALAELAMRIGRHCSSTGMIWAMHQLQLACLAPGAESRPLLADYLRTAAAEQHLVASVTSEVGIGGNLRMSRAALVPVGEDCLLEKHATTVSYGEQADSLLVTARRDQQAAADDQVLVLVLREQARLRRTGPWNTLGMRGTCSAPQHLQAVVPRGQVLAEPFSAIAARVMVPLSHILWAAVWTGTATDAFRRAVRFSQVKAARQSGTFVPDPRLGRMHATLTMLRAEVRGLAADFADSRAAEGSPRDLTVPANALKVSASEESVRVAALALEVCGMAGYSEEGEFSVARHLRDLYSGRVMIANDKLNAVNTELLLTGEDFLD</sequence>
<evidence type="ECO:0000313" key="7">
    <source>
        <dbReference type="EMBL" id="GGN01383.1"/>
    </source>
</evidence>
<dbReference type="SUPFAM" id="SSF47203">
    <property type="entry name" value="Acyl-CoA dehydrogenase C-terminal domain-like"/>
    <property type="match status" value="1"/>
</dbReference>
<evidence type="ECO:0000313" key="8">
    <source>
        <dbReference type="Proteomes" id="UP000653411"/>
    </source>
</evidence>
<organism evidence="7 8">
    <name type="scientific">Streptomyces fuscichromogenes</name>
    <dbReference type="NCBI Taxonomy" id="1324013"/>
    <lineage>
        <taxon>Bacteria</taxon>
        <taxon>Bacillati</taxon>
        <taxon>Actinomycetota</taxon>
        <taxon>Actinomycetes</taxon>
        <taxon>Kitasatosporales</taxon>
        <taxon>Streptomycetaceae</taxon>
        <taxon>Streptomyces</taxon>
    </lineage>
</organism>
<dbReference type="InterPro" id="IPR036250">
    <property type="entry name" value="AcylCo_DH-like_C"/>
</dbReference>
<dbReference type="InterPro" id="IPR009075">
    <property type="entry name" value="AcylCo_DH/oxidase_C"/>
</dbReference>
<dbReference type="InterPro" id="IPR013786">
    <property type="entry name" value="AcylCoA_DH/ox_N"/>
</dbReference>
<evidence type="ECO:0000259" key="6">
    <source>
        <dbReference type="Pfam" id="PF02771"/>
    </source>
</evidence>
<reference evidence="7" key="2">
    <citation type="submission" date="2020-09" db="EMBL/GenBank/DDBJ databases">
        <authorList>
            <person name="Sun Q."/>
            <person name="Zhou Y."/>
        </authorList>
    </citation>
    <scope>NUCLEOTIDE SEQUENCE</scope>
    <source>
        <strain evidence="7">CGMCC 4.7110</strain>
    </source>
</reference>
<comment type="caution">
    <text evidence="7">The sequence shown here is derived from an EMBL/GenBank/DDBJ whole genome shotgun (WGS) entry which is preliminary data.</text>
</comment>
<dbReference type="GO" id="GO:0050660">
    <property type="term" value="F:flavin adenine dinucleotide binding"/>
    <property type="evidence" value="ECO:0007669"/>
    <property type="project" value="InterPro"/>
</dbReference>
<dbReference type="Pfam" id="PF00441">
    <property type="entry name" value="Acyl-CoA_dh_1"/>
    <property type="match status" value="1"/>
</dbReference>
<evidence type="ECO:0000256" key="3">
    <source>
        <dbReference type="ARBA" id="ARBA00022630"/>
    </source>
</evidence>